<comment type="caution">
    <text evidence="2">The sequence shown here is derived from an EMBL/GenBank/DDBJ whole genome shotgun (WGS) entry which is preliminary data.</text>
</comment>
<keyword evidence="1" id="KW-0732">Signal</keyword>
<sequence length="417" mass="43353">MSERAATTPELASYCPTGMVPGTLIALESFETALPYPADSYGFGRTTSGGATYGSWNASSNISAGYRILTYLNSTHVAVPSGSTLGLSFSYMGTGDDTTGFAVNNSGGTLVPSSTWRRVALNVTSEAKTNAGYLDVFFFNDTTGNAAASSSLRIDEVRVYTCVAGGSVRGDWNGDRRTDVMAIHSSGDLWMYPGTGTGTVTSGRRIGPGWGTFRWAGSPGDVDSNGRSDLLGIDSAGTLYLYSGAGDARFATRRVIGNGWNIFSALVTPGDMTGDGRPDLLGLDAGGQLQQYAFAANGSLRKVRTVGTGFDTMTHITGTGDLNGDRIGDVVAVRVSDGCMFSYLGTATTLRNHRQVGCGWDTMNLVSSPGDLTGDGFGDLVSRTVAGDLKMYRGVSGGGVAGGTVIGTGWGAMKFIF</sequence>
<gene>
    <name evidence="2" type="ORF">N801_10610</name>
</gene>
<accession>A0A0A0JW60</accession>
<dbReference type="STRING" id="1385519.N801_10610"/>
<proteinExistence type="predicted"/>
<keyword evidence="3" id="KW-1185">Reference proteome</keyword>
<dbReference type="InterPro" id="IPR028994">
    <property type="entry name" value="Integrin_alpha_N"/>
</dbReference>
<protein>
    <recommendedName>
        <fullName evidence="4">VCBS repeat-containing protein</fullName>
    </recommendedName>
</protein>
<name>A0A0A0JW60_9MICO</name>
<dbReference type="AlphaFoldDB" id="A0A0A0JW60"/>
<reference evidence="2 3" key="1">
    <citation type="submission" date="2013-08" db="EMBL/GenBank/DDBJ databases">
        <title>The genome sequence of Knoellia aerolata.</title>
        <authorList>
            <person name="Zhu W."/>
            <person name="Wang G."/>
        </authorList>
    </citation>
    <scope>NUCLEOTIDE SEQUENCE [LARGE SCALE GENOMIC DNA]</scope>
    <source>
        <strain evidence="2 3">DSM 18566</strain>
    </source>
</reference>
<evidence type="ECO:0000313" key="3">
    <source>
        <dbReference type="Proteomes" id="UP000030013"/>
    </source>
</evidence>
<dbReference type="InterPro" id="IPR013517">
    <property type="entry name" value="FG-GAP"/>
</dbReference>
<dbReference type="RefSeq" id="WP_052112880.1">
    <property type="nucleotide sequence ID" value="NZ_AVPL01000028.1"/>
</dbReference>
<organism evidence="2 3">
    <name type="scientific">Knoellia aerolata DSM 18566</name>
    <dbReference type="NCBI Taxonomy" id="1385519"/>
    <lineage>
        <taxon>Bacteria</taxon>
        <taxon>Bacillati</taxon>
        <taxon>Actinomycetota</taxon>
        <taxon>Actinomycetes</taxon>
        <taxon>Micrococcales</taxon>
        <taxon>Intrasporangiaceae</taxon>
        <taxon>Knoellia</taxon>
    </lineage>
</organism>
<dbReference type="eggNOG" id="COG0739">
    <property type="taxonomic scope" value="Bacteria"/>
</dbReference>
<dbReference type="SUPFAM" id="SSF69318">
    <property type="entry name" value="Integrin alpha N-terminal domain"/>
    <property type="match status" value="1"/>
</dbReference>
<dbReference type="PANTHER" id="PTHR44103:SF1">
    <property type="entry name" value="PROPROTEIN CONVERTASE P"/>
    <property type="match status" value="1"/>
</dbReference>
<evidence type="ECO:0000313" key="2">
    <source>
        <dbReference type="EMBL" id="KGN40904.1"/>
    </source>
</evidence>
<dbReference type="PANTHER" id="PTHR44103">
    <property type="entry name" value="PROPROTEIN CONVERTASE P"/>
    <property type="match status" value="1"/>
</dbReference>
<evidence type="ECO:0000256" key="1">
    <source>
        <dbReference type="ARBA" id="ARBA00022729"/>
    </source>
</evidence>
<dbReference type="Gene3D" id="2.130.10.130">
    <property type="entry name" value="Integrin alpha, N-terminal"/>
    <property type="match status" value="1"/>
</dbReference>
<dbReference type="Proteomes" id="UP000030013">
    <property type="component" value="Unassembled WGS sequence"/>
</dbReference>
<dbReference type="EMBL" id="AVPL01000028">
    <property type="protein sequence ID" value="KGN40904.1"/>
    <property type="molecule type" value="Genomic_DNA"/>
</dbReference>
<evidence type="ECO:0008006" key="4">
    <source>
        <dbReference type="Google" id="ProtNLM"/>
    </source>
</evidence>
<dbReference type="Pfam" id="PF13517">
    <property type="entry name" value="FG-GAP_3"/>
    <property type="match status" value="1"/>
</dbReference>